<dbReference type="EMBL" id="JABSTU010000009">
    <property type="protein sequence ID" value="KAH8021126.1"/>
    <property type="molecule type" value="Genomic_DNA"/>
</dbReference>
<evidence type="ECO:0000259" key="1">
    <source>
        <dbReference type="PROSITE" id="PS50097"/>
    </source>
</evidence>
<evidence type="ECO:0000313" key="3">
    <source>
        <dbReference type="EMBL" id="KAH8021126.1"/>
    </source>
</evidence>
<sequence length="370" mass="40880">MKVSRLCDAPESSPISPSGLCQQRPGQALLSSAFSGGDDETVTWRLKLFPRGSDERHEQFVSVFLVSCNTRCVSARARFSVIDAQEQVAIRKCTEMRMFKSKGDGWGFGILVARLALKQNSSHLLPNDTLTLKCEVVALESSTPRAPGTSGEMALPALPKCRLSDDLEWLLESGSHTDVTLIVGSETFLAHKSILAARSPVFQEMFEHTTMEDDEVVIADVEPDVFADLLLFVYTGCVQESIRKPDCLLRAACKYKLDRLKQARLAEVRGSWSTYDILHKNVKTVVAFDDSTVNQQSHVLMICTYLYFSDRIVGVSDFSQAPATRKAADAGNNDPYVGGGWHNSETGQVLSNYMTWQRPFAVGFGYLSEG</sequence>
<gene>
    <name evidence="3" type="ORF">HPB51_012521</name>
</gene>
<dbReference type="Pfam" id="PF22486">
    <property type="entry name" value="MATH_2"/>
    <property type="match status" value="1"/>
</dbReference>
<dbReference type="SMART" id="SM00225">
    <property type="entry name" value="BTB"/>
    <property type="match status" value="1"/>
</dbReference>
<name>A0A9J6DGU7_RHIMP</name>
<dbReference type="PANTHER" id="PTHR26379:SF187">
    <property type="entry name" value="OS07G0655300 PROTEIN"/>
    <property type="match status" value="1"/>
</dbReference>
<dbReference type="VEuPathDB" id="VectorBase:LOC119173677"/>
<dbReference type="InterPro" id="IPR002083">
    <property type="entry name" value="MATH/TRAF_dom"/>
</dbReference>
<dbReference type="InterPro" id="IPR008974">
    <property type="entry name" value="TRAF-like"/>
</dbReference>
<dbReference type="AlphaFoldDB" id="A0A9J6DGU7"/>
<dbReference type="PROSITE" id="PS50097">
    <property type="entry name" value="BTB"/>
    <property type="match status" value="1"/>
</dbReference>
<dbReference type="Gene3D" id="2.60.210.10">
    <property type="entry name" value="Apoptosis, Tumor Necrosis Factor Receptor Associated Protein 2, Chain A"/>
    <property type="match status" value="1"/>
</dbReference>
<dbReference type="SUPFAM" id="SSF54695">
    <property type="entry name" value="POZ domain"/>
    <property type="match status" value="1"/>
</dbReference>
<dbReference type="Gene3D" id="3.30.710.10">
    <property type="entry name" value="Potassium Channel Kv1.1, Chain A"/>
    <property type="match status" value="1"/>
</dbReference>
<evidence type="ECO:0000313" key="4">
    <source>
        <dbReference type="Proteomes" id="UP000821866"/>
    </source>
</evidence>
<dbReference type="Pfam" id="PF00651">
    <property type="entry name" value="BTB"/>
    <property type="match status" value="1"/>
</dbReference>
<feature type="domain" description="BTB" evidence="1">
    <location>
        <begin position="177"/>
        <end position="242"/>
    </location>
</feature>
<reference evidence="3" key="2">
    <citation type="submission" date="2021-09" db="EMBL/GenBank/DDBJ databases">
        <authorList>
            <person name="Jia N."/>
            <person name="Wang J."/>
            <person name="Shi W."/>
            <person name="Du L."/>
            <person name="Sun Y."/>
            <person name="Zhan W."/>
            <person name="Jiang J."/>
            <person name="Wang Q."/>
            <person name="Zhang B."/>
            <person name="Ji P."/>
            <person name="Sakyi L.B."/>
            <person name="Cui X."/>
            <person name="Yuan T."/>
            <person name="Jiang B."/>
            <person name="Yang W."/>
            <person name="Lam T.T.-Y."/>
            <person name="Chang Q."/>
            <person name="Ding S."/>
            <person name="Wang X."/>
            <person name="Zhu J."/>
            <person name="Ruan X."/>
            <person name="Zhao L."/>
            <person name="Wei J."/>
            <person name="Que T."/>
            <person name="Du C."/>
            <person name="Cheng J."/>
            <person name="Dai P."/>
            <person name="Han X."/>
            <person name="Huang E."/>
            <person name="Gao Y."/>
            <person name="Liu J."/>
            <person name="Shao H."/>
            <person name="Ye R."/>
            <person name="Li L."/>
            <person name="Wei W."/>
            <person name="Wang X."/>
            <person name="Wang C."/>
            <person name="Huo Q."/>
            <person name="Li W."/>
            <person name="Guo W."/>
            <person name="Chen H."/>
            <person name="Chen S."/>
            <person name="Zhou L."/>
            <person name="Zhou L."/>
            <person name="Ni X."/>
            <person name="Tian J."/>
            <person name="Zhou Y."/>
            <person name="Sheng Y."/>
            <person name="Liu T."/>
            <person name="Pan Y."/>
            <person name="Xia L."/>
            <person name="Li J."/>
            <person name="Zhao F."/>
            <person name="Cao W."/>
        </authorList>
    </citation>
    <scope>NUCLEOTIDE SEQUENCE</scope>
    <source>
        <strain evidence="3">Rmic-2018</strain>
        <tissue evidence="3">Larvae</tissue>
    </source>
</reference>
<reference evidence="3" key="1">
    <citation type="journal article" date="2020" name="Cell">
        <title>Large-Scale Comparative Analyses of Tick Genomes Elucidate Their Genetic Diversity and Vector Capacities.</title>
        <authorList>
            <consortium name="Tick Genome and Microbiome Consortium (TIGMIC)"/>
            <person name="Jia N."/>
            <person name="Wang J."/>
            <person name="Shi W."/>
            <person name="Du L."/>
            <person name="Sun Y."/>
            <person name="Zhan W."/>
            <person name="Jiang J.F."/>
            <person name="Wang Q."/>
            <person name="Zhang B."/>
            <person name="Ji P."/>
            <person name="Bell-Sakyi L."/>
            <person name="Cui X.M."/>
            <person name="Yuan T.T."/>
            <person name="Jiang B.G."/>
            <person name="Yang W.F."/>
            <person name="Lam T.T."/>
            <person name="Chang Q.C."/>
            <person name="Ding S.J."/>
            <person name="Wang X.J."/>
            <person name="Zhu J.G."/>
            <person name="Ruan X.D."/>
            <person name="Zhao L."/>
            <person name="Wei J.T."/>
            <person name="Ye R.Z."/>
            <person name="Que T.C."/>
            <person name="Du C.H."/>
            <person name="Zhou Y.H."/>
            <person name="Cheng J.X."/>
            <person name="Dai P.F."/>
            <person name="Guo W.B."/>
            <person name="Han X.H."/>
            <person name="Huang E.J."/>
            <person name="Li L.F."/>
            <person name="Wei W."/>
            <person name="Gao Y.C."/>
            <person name="Liu J.Z."/>
            <person name="Shao H.Z."/>
            <person name="Wang X."/>
            <person name="Wang C.C."/>
            <person name="Yang T.C."/>
            <person name="Huo Q.B."/>
            <person name="Li W."/>
            <person name="Chen H.Y."/>
            <person name="Chen S.E."/>
            <person name="Zhou L.G."/>
            <person name="Ni X.B."/>
            <person name="Tian J.H."/>
            <person name="Sheng Y."/>
            <person name="Liu T."/>
            <person name="Pan Y.S."/>
            <person name="Xia L.Y."/>
            <person name="Li J."/>
            <person name="Zhao F."/>
            <person name="Cao W.C."/>
        </authorList>
    </citation>
    <scope>NUCLEOTIDE SEQUENCE</scope>
    <source>
        <strain evidence="3">Rmic-2018</strain>
    </source>
</reference>
<dbReference type="InterPro" id="IPR000210">
    <property type="entry name" value="BTB/POZ_dom"/>
</dbReference>
<evidence type="ECO:0008006" key="5">
    <source>
        <dbReference type="Google" id="ProtNLM"/>
    </source>
</evidence>
<dbReference type="PANTHER" id="PTHR26379">
    <property type="entry name" value="BTB/POZ AND MATH DOMAIN-CONTAINING PROTEIN 1"/>
    <property type="match status" value="1"/>
</dbReference>
<dbReference type="InterPro" id="IPR011333">
    <property type="entry name" value="SKP1/BTB/POZ_sf"/>
</dbReference>
<proteinExistence type="predicted"/>
<dbReference type="InterPro" id="IPR045005">
    <property type="entry name" value="BPM1-6"/>
</dbReference>
<comment type="caution">
    <text evidence="3">The sequence shown here is derived from an EMBL/GenBank/DDBJ whole genome shotgun (WGS) entry which is preliminary data.</text>
</comment>
<feature type="domain" description="MATH" evidence="2">
    <location>
        <begin position="1"/>
        <end position="136"/>
    </location>
</feature>
<protein>
    <recommendedName>
        <fullName evidence="5">BTB domain-containing protein</fullName>
    </recommendedName>
</protein>
<dbReference type="GO" id="GO:0016567">
    <property type="term" value="P:protein ubiquitination"/>
    <property type="evidence" value="ECO:0007669"/>
    <property type="project" value="InterPro"/>
</dbReference>
<organism evidence="3 4">
    <name type="scientific">Rhipicephalus microplus</name>
    <name type="common">Cattle tick</name>
    <name type="synonym">Boophilus microplus</name>
    <dbReference type="NCBI Taxonomy" id="6941"/>
    <lineage>
        <taxon>Eukaryota</taxon>
        <taxon>Metazoa</taxon>
        <taxon>Ecdysozoa</taxon>
        <taxon>Arthropoda</taxon>
        <taxon>Chelicerata</taxon>
        <taxon>Arachnida</taxon>
        <taxon>Acari</taxon>
        <taxon>Parasitiformes</taxon>
        <taxon>Ixodida</taxon>
        <taxon>Ixodoidea</taxon>
        <taxon>Ixodidae</taxon>
        <taxon>Rhipicephalinae</taxon>
        <taxon>Rhipicephalus</taxon>
        <taxon>Boophilus</taxon>
    </lineage>
</organism>
<dbReference type="PROSITE" id="PS50144">
    <property type="entry name" value="MATH"/>
    <property type="match status" value="1"/>
</dbReference>
<evidence type="ECO:0000259" key="2">
    <source>
        <dbReference type="PROSITE" id="PS50144"/>
    </source>
</evidence>
<keyword evidence="4" id="KW-1185">Reference proteome</keyword>
<dbReference type="SUPFAM" id="SSF49599">
    <property type="entry name" value="TRAF domain-like"/>
    <property type="match status" value="1"/>
</dbReference>
<dbReference type="Proteomes" id="UP000821866">
    <property type="component" value="Chromosome 7"/>
</dbReference>
<accession>A0A9J6DGU7</accession>